<accession>A0A381T9R7</accession>
<proteinExistence type="predicted"/>
<feature type="region of interest" description="Disordered" evidence="1">
    <location>
        <begin position="1"/>
        <end position="30"/>
    </location>
</feature>
<sequence length="205" mass="23701">VRRKERWAQKMSGRGRPARPNAGRLPPGQHEVSNFPVLDLGVHPKIPLDEWTLKIHGQVENPLTLDWEQFMALPQFRDVSDFHCVTTWSQFDMEFSGVAFFTLTDLVKPKPSVTHLFFIGYDDYTTNTTLDACMDDDVMIAHAWNGQPLPLEHGGPARVIIPKLYAWKGAKFIREIIFRDHDELGFWEQRKYSNTANPFTEDRFA</sequence>
<evidence type="ECO:0000256" key="1">
    <source>
        <dbReference type="SAM" id="MobiDB-lite"/>
    </source>
</evidence>
<dbReference type="InterPro" id="IPR036374">
    <property type="entry name" value="OxRdtase_Mopterin-bd_sf"/>
</dbReference>
<feature type="domain" description="Oxidoreductase molybdopterin-binding" evidence="2">
    <location>
        <begin position="44"/>
        <end position="187"/>
    </location>
</feature>
<dbReference type="EMBL" id="UINC01004189">
    <property type="protein sequence ID" value="SVA12479.1"/>
    <property type="molecule type" value="Genomic_DNA"/>
</dbReference>
<name>A0A381T9R7_9ZZZZ</name>
<dbReference type="CDD" id="cd02109">
    <property type="entry name" value="arch_bact_SO_family_Moco"/>
    <property type="match status" value="1"/>
</dbReference>
<reference evidence="3" key="1">
    <citation type="submission" date="2018-05" db="EMBL/GenBank/DDBJ databases">
        <authorList>
            <person name="Lanie J.A."/>
            <person name="Ng W.-L."/>
            <person name="Kazmierczak K.M."/>
            <person name="Andrzejewski T.M."/>
            <person name="Davidsen T.M."/>
            <person name="Wayne K.J."/>
            <person name="Tettelin H."/>
            <person name="Glass J.I."/>
            <person name="Rusch D."/>
            <person name="Podicherti R."/>
            <person name="Tsui H.-C.T."/>
            <person name="Winkler M.E."/>
        </authorList>
    </citation>
    <scope>NUCLEOTIDE SEQUENCE</scope>
</reference>
<dbReference type="PANTHER" id="PTHR43032:SF4">
    <property type="entry name" value="OXIDOREDUCTASE MOLYBDOPTERIN-BINDING DOMAIN-CONTAINING PROTEIN"/>
    <property type="match status" value="1"/>
</dbReference>
<feature type="compositionally biased region" description="Low complexity" evidence="1">
    <location>
        <begin position="14"/>
        <end position="28"/>
    </location>
</feature>
<organism evidence="3">
    <name type="scientific">marine metagenome</name>
    <dbReference type="NCBI Taxonomy" id="408172"/>
    <lineage>
        <taxon>unclassified sequences</taxon>
        <taxon>metagenomes</taxon>
        <taxon>ecological metagenomes</taxon>
    </lineage>
</organism>
<dbReference type="PANTHER" id="PTHR43032">
    <property type="entry name" value="PROTEIN-METHIONINE-SULFOXIDE REDUCTASE"/>
    <property type="match status" value="1"/>
</dbReference>
<dbReference type="Pfam" id="PF00174">
    <property type="entry name" value="Oxidored_molyb"/>
    <property type="match status" value="1"/>
</dbReference>
<dbReference type="AlphaFoldDB" id="A0A381T9R7"/>
<dbReference type="SUPFAM" id="SSF56524">
    <property type="entry name" value="Oxidoreductase molybdopterin-binding domain"/>
    <property type="match status" value="1"/>
</dbReference>
<protein>
    <recommendedName>
        <fullName evidence="2">Oxidoreductase molybdopterin-binding domain-containing protein</fullName>
    </recommendedName>
</protein>
<dbReference type="InterPro" id="IPR000572">
    <property type="entry name" value="OxRdtase_Mopterin-bd_dom"/>
</dbReference>
<feature type="non-terminal residue" evidence="3">
    <location>
        <position position="1"/>
    </location>
</feature>
<evidence type="ECO:0000259" key="2">
    <source>
        <dbReference type="Pfam" id="PF00174"/>
    </source>
</evidence>
<evidence type="ECO:0000313" key="3">
    <source>
        <dbReference type="EMBL" id="SVA12479.1"/>
    </source>
</evidence>
<gene>
    <name evidence="3" type="ORF">METZ01_LOCUS65333</name>
</gene>
<dbReference type="Gene3D" id="3.90.420.10">
    <property type="entry name" value="Oxidoreductase, molybdopterin-binding domain"/>
    <property type="match status" value="1"/>
</dbReference>